<proteinExistence type="predicted"/>
<dbReference type="EMBL" id="KI392237">
    <property type="protein sequence ID" value="ERN18304.1"/>
    <property type="molecule type" value="Genomic_DNA"/>
</dbReference>
<dbReference type="HOGENOM" id="CLU_1398090_0_0_1"/>
<dbReference type="SUPFAM" id="SSF52540">
    <property type="entry name" value="P-loop containing nucleoside triphosphate hydrolases"/>
    <property type="match status" value="1"/>
</dbReference>
<dbReference type="PANTHER" id="PTHR19338">
    <property type="entry name" value="TRANSLOCASE OF INNER MITOCHONDRIAL MEMBRANE 13 HOMOLOG"/>
    <property type="match status" value="1"/>
</dbReference>
<evidence type="ECO:0000313" key="3">
    <source>
        <dbReference type="Proteomes" id="UP000017836"/>
    </source>
</evidence>
<name>U5D760_AMBTC</name>
<feature type="domain" description="NB-ARC" evidence="1">
    <location>
        <begin position="16"/>
        <end position="184"/>
    </location>
</feature>
<dbReference type="PANTHER" id="PTHR19338:SF0">
    <property type="entry name" value="MITOCHONDRIAL IMPORT INNER MEMBRANE TRANSLOCASE SUBUNIT TIM13"/>
    <property type="match status" value="1"/>
</dbReference>
<dbReference type="InterPro" id="IPR027417">
    <property type="entry name" value="P-loop_NTPase"/>
</dbReference>
<dbReference type="InterPro" id="IPR002182">
    <property type="entry name" value="NB-ARC"/>
</dbReference>
<dbReference type="Proteomes" id="UP000017836">
    <property type="component" value="Unassembled WGS sequence"/>
</dbReference>
<dbReference type="PRINTS" id="PR00364">
    <property type="entry name" value="DISEASERSIST"/>
</dbReference>
<dbReference type="GO" id="GO:0043531">
    <property type="term" value="F:ADP binding"/>
    <property type="evidence" value="ECO:0007669"/>
    <property type="project" value="InterPro"/>
</dbReference>
<protein>
    <recommendedName>
        <fullName evidence="1">NB-ARC domain-containing protein</fullName>
    </recommendedName>
</protein>
<accession>U5D760</accession>
<dbReference type="Gramene" id="ERN18304">
    <property type="protein sequence ID" value="ERN18304"/>
    <property type="gene ID" value="AMTR_s00055p00179190"/>
</dbReference>
<evidence type="ECO:0000313" key="2">
    <source>
        <dbReference type="EMBL" id="ERN18304.1"/>
    </source>
</evidence>
<organism evidence="2 3">
    <name type="scientific">Amborella trichopoda</name>
    <dbReference type="NCBI Taxonomy" id="13333"/>
    <lineage>
        <taxon>Eukaryota</taxon>
        <taxon>Viridiplantae</taxon>
        <taxon>Streptophyta</taxon>
        <taxon>Embryophyta</taxon>
        <taxon>Tracheophyta</taxon>
        <taxon>Spermatophyta</taxon>
        <taxon>Magnoliopsida</taxon>
        <taxon>Amborellales</taxon>
        <taxon>Amborellaceae</taxon>
        <taxon>Amborella</taxon>
    </lineage>
</organism>
<dbReference type="AlphaFoldDB" id="U5D760"/>
<sequence length="195" mass="22885">MPASAPQGESDIMGIDETVSKLNDWLLNGELKRRVLLVWGMGGIGKTTLIRRICNSIMSTFVYSAWSLCHHPLAKWAYFNMFLDNLVQQEVRRGAQLKLLDCLNNHVYGKRFLVVCDDVKEENMWDFINFALSEDRNRSRIIMATRDKCITKMVNVQCYIYPIEPMQERVPFDLFARRNFQKDLEEVVQKTLRNW</sequence>
<dbReference type="eggNOG" id="KOG4658">
    <property type="taxonomic scope" value="Eukaryota"/>
</dbReference>
<gene>
    <name evidence="2" type="ORF">AMTR_s00055p00179190</name>
</gene>
<dbReference type="Gene3D" id="3.40.50.300">
    <property type="entry name" value="P-loop containing nucleotide triphosphate hydrolases"/>
    <property type="match status" value="1"/>
</dbReference>
<reference evidence="3" key="1">
    <citation type="journal article" date="2013" name="Science">
        <title>The Amborella genome and the evolution of flowering plants.</title>
        <authorList>
            <consortium name="Amborella Genome Project"/>
        </authorList>
    </citation>
    <scope>NUCLEOTIDE SEQUENCE [LARGE SCALE GENOMIC DNA]</scope>
</reference>
<evidence type="ECO:0000259" key="1">
    <source>
        <dbReference type="Pfam" id="PF00931"/>
    </source>
</evidence>
<dbReference type="Pfam" id="PF00931">
    <property type="entry name" value="NB-ARC"/>
    <property type="match status" value="1"/>
</dbReference>
<keyword evidence="3" id="KW-1185">Reference proteome</keyword>